<evidence type="ECO:0000256" key="3">
    <source>
        <dbReference type="ARBA" id="ARBA00022989"/>
    </source>
</evidence>
<feature type="transmembrane region" description="Helical" evidence="7">
    <location>
        <begin position="114"/>
        <end position="136"/>
    </location>
</feature>
<keyword evidence="3 7" id="KW-1133">Transmembrane helix</keyword>
<evidence type="ECO:0000256" key="5">
    <source>
        <dbReference type="ARBA" id="ARBA00038359"/>
    </source>
</evidence>
<feature type="region of interest" description="Disordered" evidence="6">
    <location>
        <begin position="232"/>
        <end position="351"/>
    </location>
</feature>
<proteinExistence type="inferred from homology"/>
<dbReference type="EMBL" id="JASNWA010000007">
    <property type="protein sequence ID" value="KAK3172455.1"/>
    <property type="molecule type" value="Genomic_DNA"/>
</dbReference>
<keyword evidence="10" id="KW-1185">Reference proteome</keyword>
<gene>
    <name evidence="9" type="ORF">OEA41_005777</name>
</gene>
<evidence type="ECO:0000256" key="7">
    <source>
        <dbReference type="SAM" id="Phobius"/>
    </source>
</evidence>
<dbReference type="PANTHER" id="PTHR33048:SF57">
    <property type="entry name" value="INTEGRAL MEMBRANE PROTEIN-RELATED"/>
    <property type="match status" value="1"/>
</dbReference>
<dbReference type="Pfam" id="PF20684">
    <property type="entry name" value="Fung_rhodopsin"/>
    <property type="match status" value="1"/>
</dbReference>
<keyword evidence="4 7" id="KW-0472">Membrane</keyword>
<evidence type="ECO:0000256" key="1">
    <source>
        <dbReference type="ARBA" id="ARBA00004141"/>
    </source>
</evidence>
<feature type="region of interest" description="Disordered" evidence="6">
    <location>
        <begin position="363"/>
        <end position="386"/>
    </location>
</feature>
<dbReference type="Proteomes" id="UP001276659">
    <property type="component" value="Unassembled WGS sequence"/>
</dbReference>
<evidence type="ECO:0000259" key="8">
    <source>
        <dbReference type="Pfam" id="PF20684"/>
    </source>
</evidence>
<evidence type="ECO:0000256" key="6">
    <source>
        <dbReference type="SAM" id="MobiDB-lite"/>
    </source>
</evidence>
<comment type="subcellular location">
    <subcellularLocation>
        <location evidence="1">Membrane</location>
        <topology evidence="1">Multi-pass membrane protein</topology>
    </subcellularLocation>
</comment>
<protein>
    <recommendedName>
        <fullName evidence="8">Rhodopsin domain-containing protein</fullName>
    </recommendedName>
</protein>
<dbReference type="PANTHER" id="PTHR33048">
    <property type="entry name" value="PTH11-LIKE INTEGRAL MEMBRANE PROTEIN (AFU_ORTHOLOGUE AFUA_5G11245)"/>
    <property type="match status" value="1"/>
</dbReference>
<feature type="compositionally biased region" description="Basic and acidic residues" evidence="6">
    <location>
        <begin position="336"/>
        <end position="345"/>
    </location>
</feature>
<evidence type="ECO:0000313" key="9">
    <source>
        <dbReference type="EMBL" id="KAK3172455.1"/>
    </source>
</evidence>
<feature type="transmembrane region" description="Helical" evidence="7">
    <location>
        <begin position="180"/>
        <end position="204"/>
    </location>
</feature>
<feature type="compositionally biased region" description="Polar residues" evidence="6">
    <location>
        <begin position="236"/>
        <end position="250"/>
    </location>
</feature>
<reference evidence="9" key="1">
    <citation type="submission" date="2022-11" db="EMBL/GenBank/DDBJ databases">
        <title>Chromosomal genome sequence assembly and mating type (MAT) locus characterization of the leprose asexual lichenized fungus Lepraria neglecta (Nyl.) Erichsen.</title>
        <authorList>
            <person name="Allen J.L."/>
            <person name="Pfeffer B."/>
        </authorList>
    </citation>
    <scope>NUCLEOTIDE SEQUENCE</scope>
    <source>
        <strain evidence="9">Allen 5258</strain>
    </source>
</reference>
<dbReference type="GO" id="GO:0016020">
    <property type="term" value="C:membrane"/>
    <property type="evidence" value="ECO:0007669"/>
    <property type="project" value="UniProtKB-SubCell"/>
</dbReference>
<evidence type="ECO:0000313" key="10">
    <source>
        <dbReference type="Proteomes" id="UP001276659"/>
    </source>
</evidence>
<feature type="transmembrane region" description="Helical" evidence="7">
    <location>
        <begin position="33"/>
        <end position="56"/>
    </location>
</feature>
<comment type="similarity">
    <text evidence="5">Belongs to the SAT4 family.</text>
</comment>
<keyword evidence="2 7" id="KW-0812">Transmembrane</keyword>
<dbReference type="AlphaFoldDB" id="A0AAD9Z6T0"/>
<organism evidence="9 10">
    <name type="scientific">Lepraria neglecta</name>
    <dbReference type="NCBI Taxonomy" id="209136"/>
    <lineage>
        <taxon>Eukaryota</taxon>
        <taxon>Fungi</taxon>
        <taxon>Dikarya</taxon>
        <taxon>Ascomycota</taxon>
        <taxon>Pezizomycotina</taxon>
        <taxon>Lecanoromycetes</taxon>
        <taxon>OSLEUM clade</taxon>
        <taxon>Lecanoromycetidae</taxon>
        <taxon>Lecanorales</taxon>
        <taxon>Lecanorineae</taxon>
        <taxon>Stereocaulaceae</taxon>
        <taxon>Lepraria</taxon>
    </lineage>
</organism>
<evidence type="ECO:0000256" key="4">
    <source>
        <dbReference type="ARBA" id="ARBA00023136"/>
    </source>
</evidence>
<feature type="domain" description="Rhodopsin" evidence="8">
    <location>
        <begin position="25"/>
        <end position="210"/>
    </location>
</feature>
<feature type="transmembrane region" description="Helical" evidence="7">
    <location>
        <begin position="148"/>
        <end position="168"/>
    </location>
</feature>
<sequence length="386" mass="42751">MHSNIYWDLGGDLTQIGNPNAIQGLVILQVKALLVGIVTWGVAVFFIRASILALYIRIFRTKSFRIACYITHGFNAAFFVTNILAPCLICRPISFQWDFTIPGGTCGDQKALDLYIGIVNLLLDVAMVILPMPILWGLQMATNKKVMLSFMFGLGVVICVITIVRVRITAENHGSNAQQIYSLLALFTCLEALLGVINACLPVMKPLFSKLHQSKATNWLSSVMSGTIPIFMRPSQMGSNRKTTSQSAPSTRHKTSKHPMPNEMRKWHGHCNRGSDVNGSFGPRAKGTPSPPRHVDNNPAGMRFSPTYPSMSSPATGQQTPRPPVPPKGPYSSPKKRWEPADGKDGVTPGIYVQKNWDHDIERGFSEDTDRGLLNESPKQEFDNRW</sequence>
<evidence type="ECO:0000256" key="2">
    <source>
        <dbReference type="ARBA" id="ARBA00022692"/>
    </source>
</evidence>
<dbReference type="InterPro" id="IPR049326">
    <property type="entry name" value="Rhodopsin_dom_fungi"/>
</dbReference>
<comment type="caution">
    <text evidence="9">The sequence shown here is derived from an EMBL/GenBank/DDBJ whole genome shotgun (WGS) entry which is preliminary data.</text>
</comment>
<name>A0AAD9Z6T0_9LECA</name>
<dbReference type="InterPro" id="IPR052337">
    <property type="entry name" value="SAT4-like"/>
</dbReference>
<accession>A0AAD9Z6T0</accession>